<dbReference type="Gene3D" id="6.10.250.1380">
    <property type="match status" value="1"/>
</dbReference>
<dbReference type="GO" id="GO:0005876">
    <property type="term" value="C:spindle microtubule"/>
    <property type="evidence" value="ECO:0007669"/>
    <property type="project" value="InterPro"/>
</dbReference>
<evidence type="ECO:0000256" key="12">
    <source>
        <dbReference type="ARBA" id="ARBA00023328"/>
    </source>
</evidence>
<evidence type="ECO:0000256" key="2">
    <source>
        <dbReference type="ARBA" id="ARBA00004629"/>
    </source>
</evidence>
<dbReference type="GO" id="GO:0007059">
    <property type="term" value="P:chromosome segregation"/>
    <property type="evidence" value="ECO:0007669"/>
    <property type="project" value="InterPro"/>
</dbReference>
<evidence type="ECO:0000256" key="8">
    <source>
        <dbReference type="ARBA" id="ARBA00022776"/>
    </source>
</evidence>
<keyword evidence="12" id="KW-0137">Centromere</keyword>
<feature type="domain" description="Ska2 N-terminal" evidence="15">
    <location>
        <begin position="3"/>
        <end position="110"/>
    </location>
</feature>
<keyword evidence="5" id="KW-0963">Cytoplasm</keyword>
<keyword evidence="9" id="KW-0995">Kinetochore</keyword>
<keyword evidence="11" id="KW-0131">Cell cycle</keyword>
<evidence type="ECO:0000256" key="6">
    <source>
        <dbReference type="ARBA" id="ARBA00022618"/>
    </source>
</evidence>
<name>A0A0B7AJ06_9EUPU</name>
<dbReference type="Pfam" id="PF11362">
    <property type="entry name" value="DUF3161"/>
    <property type="match status" value="1"/>
</dbReference>
<keyword evidence="7" id="KW-0493">Microtubule</keyword>
<keyword evidence="8" id="KW-0498">Mitosis</keyword>
<evidence type="ECO:0000256" key="7">
    <source>
        <dbReference type="ARBA" id="ARBA00022701"/>
    </source>
</evidence>
<evidence type="ECO:0000256" key="3">
    <source>
        <dbReference type="ARBA" id="ARBA00010684"/>
    </source>
</evidence>
<evidence type="ECO:0000256" key="11">
    <source>
        <dbReference type="ARBA" id="ARBA00023306"/>
    </source>
</evidence>
<dbReference type="GO" id="GO:0051301">
    <property type="term" value="P:cell division"/>
    <property type="evidence" value="ECO:0007669"/>
    <property type="project" value="UniProtKB-KW"/>
</dbReference>
<dbReference type="PANTHER" id="PTHR32017">
    <property type="entry name" value="SPINDLE AND KINETOCHORE-ASSOCIATED PROTEIN 2"/>
    <property type="match status" value="1"/>
</dbReference>
<dbReference type="Pfam" id="PF16740">
    <property type="entry name" value="SKA2"/>
    <property type="match status" value="1"/>
</dbReference>
<dbReference type="GO" id="GO:0008017">
    <property type="term" value="F:microtubule binding"/>
    <property type="evidence" value="ECO:0007669"/>
    <property type="project" value="InterPro"/>
</dbReference>
<keyword evidence="6" id="KW-0132">Cell division</keyword>
<dbReference type="PANTHER" id="PTHR32017:SF3">
    <property type="entry name" value="SPINDLE AND KINETOCHORE-ASSOCIATED PROTEIN 2"/>
    <property type="match status" value="1"/>
</dbReference>
<reference evidence="16" key="1">
    <citation type="submission" date="2014-12" db="EMBL/GenBank/DDBJ databases">
        <title>Insight into the proteome of Arion vulgaris.</title>
        <authorList>
            <person name="Aradska J."/>
            <person name="Bulat T."/>
            <person name="Smidak R."/>
            <person name="Sarate P."/>
            <person name="Gangsoo J."/>
            <person name="Sialana F."/>
            <person name="Bilban M."/>
            <person name="Lubec G."/>
        </authorList>
    </citation>
    <scope>NUCLEOTIDE SEQUENCE</scope>
    <source>
        <tissue evidence="16">Skin</tissue>
    </source>
</reference>
<comment type="subcellular location">
    <subcellularLocation>
        <location evidence="2">Chromosome</location>
        <location evidence="2">Centromere</location>
        <location evidence="2">Kinetochore</location>
    </subcellularLocation>
    <subcellularLocation>
        <location evidence="1">Cytoplasm</location>
        <location evidence="1">Cytoskeleton</location>
        <location evidence="1">Spindle</location>
    </subcellularLocation>
</comment>
<keyword evidence="4" id="KW-0158">Chromosome</keyword>
<evidence type="ECO:0000256" key="1">
    <source>
        <dbReference type="ARBA" id="ARBA00004186"/>
    </source>
</evidence>
<evidence type="ECO:0000259" key="15">
    <source>
        <dbReference type="Pfam" id="PF16740"/>
    </source>
</evidence>
<evidence type="ECO:0000256" key="4">
    <source>
        <dbReference type="ARBA" id="ARBA00022454"/>
    </source>
</evidence>
<gene>
    <name evidence="16" type="primary">ORF123592</name>
</gene>
<protein>
    <recommendedName>
        <fullName evidence="13">Protein FAM33A</fullName>
    </recommendedName>
</protein>
<feature type="region of interest" description="Disordered" evidence="14">
    <location>
        <begin position="149"/>
        <end position="168"/>
    </location>
</feature>
<keyword evidence="10" id="KW-0206">Cytoskeleton</keyword>
<evidence type="ECO:0000256" key="13">
    <source>
        <dbReference type="ARBA" id="ARBA00029651"/>
    </source>
</evidence>
<accession>A0A0B7AJ06</accession>
<dbReference type="EMBL" id="HACG01034089">
    <property type="protein sequence ID" value="CEK80954.1"/>
    <property type="molecule type" value="Transcribed_RNA"/>
</dbReference>
<evidence type="ECO:0000313" key="16">
    <source>
        <dbReference type="EMBL" id="CEK80954.1"/>
    </source>
</evidence>
<organism evidence="16">
    <name type="scientific">Arion vulgaris</name>
    <dbReference type="NCBI Taxonomy" id="1028688"/>
    <lineage>
        <taxon>Eukaryota</taxon>
        <taxon>Metazoa</taxon>
        <taxon>Spiralia</taxon>
        <taxon>Lophotrochozoa</taxon>
        <taxon>Mollusca</taxon>
        <taxon>Gastropoda</taxon>
        <taxon>Heterobranchia</taxon>
        <taxon>Euthyneura</taxon>
        <taxon>Panpulmonata</taxon>
        <taxon>Eupulmonata</taxon>
        <taxon>Stylommatophora</taxon>
        <taxon>Helicina</taxon>
        <taxon>Arionoidea</taxon>
        <taxon>Arionidae</taxon>
        <taxon>Arion</taxon>
    </lineage>
</organism>
<dbReference type="AlphaFoldDB" id="A0A0B7AJ06"/>
<dbReference type="GO" id="GO:0000278">
    <property type="term" value="P:mitotic cell cycle"/>
    <property type="evidence" value="ECO:0007669"/>
    <property type="project" value="TreeGrafter"/>
</dbReference>
<dbReference type="InterPro" id="IPR026762">
    <property type="entry name" value="Ska2"/>
</dbReference>
<proteinExistence type="inferred from homology"/>
<evidence type="ECO:0000256" key="5">
    <source>
        <dbReference type="ARBA" id="ARBA00022490"/>
    </source>
</evidence>
<comment type="similarity">
    <text evidence="3">Belongs to the SKA2 family.</text>
</comment>
<dbReference type="GO" id="GO:0000940">
    <property type="term" value="C:outer kinetochore"/>
    <property type="evidence" value="ECO:0007669"/>
    <property type="project" value="InterPro"/>
</dbReference>
<dbReference type="InterPro" id="IPR042091">
    <property type="entry name" value="Ska2_N"/>
</dbReference>
<evidence type="ECO:0000256" key="10">
    <source>
        <dbReference type="ARBA" id="ARBA00023212"/>
    </source>
</evidence>
<evidence type="ECO:0000256" key="14">
    <source>
        <dbReference type="SAM" id="MobiDB-lite"/>
    </source>
</evidence>
<evidence type="ECO:0000256" key="9">
    <source>
        <dbReference type="ARBA" id="ARBA00022838"/>
    </source>
</evidence>
<sequence>MQKAVDNLEALFEKAETDLTFLSRKLQMENGQALKEENNPIKLMTAIEEVKTEYSALVKDISAIQTAQKDAVDFFKSSLTTMTQLLDKLDTQSEGSTELAESTKTMYEELSELLGVPVVNLITLPSHQTDDQRLPTQDEVSGAHAVATSKESASLARQPGTDIGKCQQKESNSYQLSASERRVNTQDFIEITSEEFQTVSELVRGKVKLDDLNRTYKLLWQHFKEQGKKESLSPQQMNSMGLRVSGATGEAKLKVLRSLKLCQINKNGEVKLS</sequence>